<dbReference type="PANTHER" id="PTHR43138">
    <property type="entry name" value="ACETYLTRANSFERASE, GNAT FAMILY"/>
    <property type="match status" value="1"/>
</dbReference>
<feature type="domain" description="N-acetyltransferase" evidence="5">
    <location>
        <begin position="179"/>
        <end position="337"/>
    </location>
</feature>
<keyword evidence="1" id="KW-0805">Transcription regulation</keyword>
<dbReference type="InterPro" id="IPR052742">
    <property type="entry name" value="Mito_N-acetyltransferase"/>
</dbReference>
<accession>A0A8A4TJ46</accession>
<evidence type="ECO:0000259" key="5">
    <source>
        <dbReference type="PROSITE" id="PS51186"/>
    </source>
</evidence>
<protein>
    <submittedName>
        <fullName evidence="6">Bifunctional helix-turn-helix transcriptional regulator/GNAT family N-acetyltransferase</fullName>
    </submittedName>
</protein>
<evidence type="ECO:0000259" key="4">
    <source>
        <dbReference type="PROSITE" id="PS50995"/>
    </source>
</evidence>
<dbReference type="EMBL" id="CP071793">
    <property type="protein sequence ID" value="QTD49507.1"/>
    <property type="molecule type" value="Genomic_DNA"/>
</dbReference>
<dbReference type="PROSITE" id="PS51186">
    <property type="entry name" value="GNAT"/>
    <property type="match status" value="1"/>
</dbReference>
<dbReference type="SUPFAM" id="SSF55729">
    <property type="entry name" value="Acyl-CoA N-acyltransferases (Nat)"/>
    <property type="match status" value="1"/>
</dbReference>
<dbReference type="PANTHER" id="PTHR43138:SF1">
    <property type="entry name" value="N-ACETYLTRANSFERASE ACA1"/>
    <property type="match status" value="1"/>
</dbReference>
<dbReference type="CDD" id="cd00090">
    <property type="entry name" value="HTH_ARSR"/>
    <property type="match status" value="1"/>
</dbReference>
<dbReference type="PROSITE" id="PS01117">
    <property type="entry name" value="HTH_MARR_1"/>
    <property type="match status" value="1"/>
</dbReference>
<dbReference type="AlphaFoldDB" id="A0A8A4TJ46"/>
<feature type="domain" description="HTH marR-type" evidence="4">
    <location>
        <begin position="13"/>
        <end position="150"/>
    </location>
</feature>
<organism evidence="6 7">
    <name type="scientific">Sulfidibacter corallicola</name>
    <dbReference type="NCBI Taxonomy" id="2818388"/>
    <lineage>
        <taxon>Bacteria</taxon>
        <taxon>Pseudomonadati</taxon>
        <taxon>Acidobacteriota</taxon>
        <taxon>Holophagae</taxon>
        <taxon>Acanthopleuribacterales</taxon>
        <taxon>Acanthopleuribacteraceae</taxon>
        <taxon>Sulfidibacter</taxon>
    </lineage>
</organism>
<dbReference type="InterPro" id="IPR000835">
    <property type="entry name" value="HTH_MarR-typ"/>
</dbReference>
<dbReference type="Pfam" id="PF00583">
    <property type="entry name" value="Acetyltransf_1"/>
    <property type="match status" value="1"/>
</dbReference>
<keyword evidence="2" id="KW-0238">DNA-binding</keyword>
<dbReference type="GO" id="GO:0016747">
    <property type="term" value="F:acyltransferase activity, transferring groups other than amino-acyl groups"/>
    <property type="evidence" value="ECO:0007669"/>
    <property type="project" value="InterPro"/>
</dbReference>
<dbReference type="Proteomes" id="UP000663929">
    <property type="component" value="Chromosome"/>
</dbReference>
<proteinExistence type="predicted"/>
<sequence>MDDHHDFLSSLGPLGLTLRLKRLADRFTEDARRLYGALNLVLEPNWHAVLLLLAEHEPLTVTQVASHLGLSHPSIVSTSQKLEKAGYVVANTATHDRRRRMLQLSEEGRARLAEFRDLWDAFRDELADMIEVGGGDLMAAVQGLETQLARKGLDQRVRNRLARQAVSEVREKDRPDVPLQIRHIDVEDRKAVVRIARELVRSADTYAFDPNISDEELWQFWNPKPPGQGFVATLEGEAVATCLIRPNHAGPGSHVANAGYAVRADMRSLGIGRRLGEASLGLAAELGFSAMQFNKVLSSNVAAVKLWRSLGFRIIGTIPDGFRLPSGEMVSYHIMYRTL</sequence>
<dbReference type="GO" id="GO:0003700">
    <property type="term" value="F:DNA-binding transcription factor activity"/>
    <property type="evidence" value="ECO:0007669"/>
    <property type="project" value="InterPro"/>
</dbReference>
<evidence type="ECO:0000313" key="7">
    <source>
        <dbReference type="Proteomes" id="UP000663929"/>
    </source>
</evidence>
<name>A0A8A4TJ46_SULCO</name>
<evidence type="ECO:0000256" key="3">
    <source>
        <dbReference type="ARBA" id="ARBA00023163"/>
    </source>
</evidence>
<dbReference type="RefSeq" id="WP_237379139.1">
    <property type="nucleotide sequence ID" value="NZ_CP071793.1"/>
</dbReference>
<dbReference type="CDD" id="cd04301">
    <property type="entry name" value="NAT_SF"/>
    <property type="match status" value="1"/>
</dbReference>
<dbReference type="InterPro" id="IPR023187">
    <property type="entry name" value="Tscrpt_reg_MarR-type_CS"/>
</dbReference>
<reference evidence="6" key="1">
    <citation type="submission" date="2021-03" db="EMBL/GenBank/DDBJ databases">
        <title>Acanthopleuribacteraceae sp. M133.</title>
        <authorList>
            <person name="Wang G."/>
        </authorList>
    </citation>
    <scope>NUCLEOTIDE SEQUENCE</scope>
    <source>
        <strain evidence="6">M133</strain>
    </source>
</reference>
<gene>
    <name evidence="6" type="ORF">J3U87_28305</name>
</gene>
<dbReference type="KEGG" id="scor:J3U87_28305"/>
<dbReference type="SUPFAM" id="SSF46785">
    <property type="entry name" value="Winged helix' DNA-binding domain"/>
    <property type="match status" value="1"/>
</dbReference>
<evidence type="ECO:0000313" key="6">
    <source>
        <dbReference type="EMBL" id="QTD49507.1"/>
    </source>
</evidence>
<dbReference type="PROSITE" id="PS50995">
    <property type="entry name" value="HTH_MARR_2"/>
    <property type="match status" value="1"/>
</dbReference>
<dbReference type="InterPro" id="IPR016181">
    <property type="entry name" value="Acyl_CoA_acyltransferase"/>
</dbReference>
<dbReference type="InterPro" id="IPR011991">
    <property type="entry name" value="ArsR-like_HTH"/>
</dbReference>
<evidence type="ECO:0000256" key="2">
    <source>
        <dbReference type="ARBA" id="ARBA00023125"/>
    </source>
</evidence>
<dbReference type="InterPro" id="IPR036390">
    <property type="entry name" value="WH_DNA-bd_sf"/>
</dbReference>
<evidence type="ECO:0000256" key="1">
    <source>
        <dbReference type="ARBA" id="ARBA00023015"/>
    </source>
</evidence>
<keyword evidence="3" id="KW-0804">Transcription</keyword>
<keyword evidence="7" id="KW-1185">Reference proteome</keyword>
<dbReference type="GO" id="GO:0003677">
    <property type="term" value="F:DNA binding"/>
    <property type="evidence" value="ECO:0007669"/>
    <property type="project" value="UniProtKB-KW"/>
</dbReference>
<dbReference type="Gene3D" id="3.40.630.30">
    <property type="match status" value="1"/>
</dbReference>
<dbReference type="SMART" id="SM00347">
    <property type="entry name" value="HTH_MARR"/>
    <property type="match status" value="1"/>
</dbReference>
<dbReference type="Pfam" id="PF12802">
    <property type="entry name" value="MarR_2"/>
    <property type="match status" value="1"/>
</dbReference>
<dbReference type="InterPro" id="IPR036388">
    <property type="entry name" value="WH-like_DNA-bd_sf"/>
</dbReference>
<dbReference type="Gene3D" id="1.10.10.10">
    <property type="entry name" value="Winged helix-like DNA-binding domain superfamily/Winged helix DNA-binding domain"/>
    <property type="match status" value="1"/>
</dbReference>
<dbReference type="InterPro" id="IPR000182">
    <property type="entry name" value="GNAT_dom"/>
</dbReference>